<name>A0ABD3Q2Q0_9STRA</name>
<feature type="signal peptide" evidence="1">
    <location>
        <begin position="1"/>
        <end position="18"/>
    </location>
</feature>
<feature type="chain" id="PRO_5044803616" evidence="1">
    <location>
        <begin position="19"/>
        <end position="159"/>
    </location>
</feature>
<proteinExistence type="predicted"/>
<evidence type="ECO:0000313" key="3">
    <source>
        <dbReference type="Proteomes" id="UP001530315"/>
    </source>
</evidence>
<evidence type="ECO:0000256" key="1">
    <source>
        <dbReference type="SAM" id="SignalP"/>
    </source>
</evidence>
<keyword evidence="1" id="KW-0732">Signal</keyword>
<sequence length="159" mass="17410">MFICRILWAALLLLVAHANSVEPPVVEGYYALGRGSCQDADGRMYSYLQRTIEFPNAETCGKQECERFGGLQQYRGFEYSVTKRCTCVFDAEKAPPPPVPTDTAKPEYVSKMDNGVGPIAGTSSTPGATCYRFEKNSATMAGAIYKAIFIASATVYMML</sequence>
<organism evidence="2 3">
    <name type="scientific">Stephanodiscus triporus</name>
    <dbReference type="NCBI Taxonomy" id="2934178"/>
    <lineage>
        <taxon>Eukaryota</taxon>
        <taxon>Sar</taxon>
        <taxon>Stramenopiles</taxon>
        <taxon>Ochrophyta</taxon>
        <taxon>Bacillariophyta</taxon>
        <taxon>Coscinodiscophyceae</taxon>
        <taxon>Thalassiosirophycidae</taxon>
        <taxon>Stephanodiscales</taxon>
        <taxon>Stephanodiscaceae</taxon>
        <taxon>Stephanodiscus</taxon>
    </lineage>
</organism>
<evidence type="ECO:0000313" key="2">
    <source>
        <dbReference type="EMBL" id="KAL3794723.1"/>
    </source>
</evidence>
<dbReference type="Proteomes" id="UP001530315">
    <property type="component" value="Unassembled WGS sequence"/>
</dbReference>
<comment type="caution">
    <text evidence="2">The sequence shown here is derived from an EMBL/GenBank/DDBJ whole genome shotgun (WGS) entry which is preliminary data.</text>
</comment>
<reference evidence="2 3" key="1">
    <citation type="submission" date="2024-10" db="EMBL/GenBank/DDBJ databases">
        <title>Updated reference genomes for cyclostephanoid diatoms.</title>
        <authorList>
            <person name="Roberts W.R."/>
            <person name="Alverson A.J."/>
        </authorList>
    </citation>
    <scope>NUCLEOTIDE SEQUENCE [LARGE SCALE GENOMIC DNA]</scope>
    <source>
        <strain evidence="2 3">AJA276-08</strain>
    </source>
</reference>
<accession>A0ABD3Q2Q0</accession>
<dbReference type="AlphaFoldDB" id="A0ABD3Q2Q0"/>
<dbReference type="EMBL" id="JALLAZ020000455">
    <property type="protein sequence ID" value="KAL3794723.1"/>
    <property type="molecule type" value="Genomic_DNA"/>
</dbReference>
<keyword evidence="3" id="KW-1185">Reference proteome</keyword>
<protein>
    <submittedName>
        <fullName evidence="2">Uncharacterized protein</fullName>
    </submittedName>
</protein>
<gene>
    <name evidence="2" type="ORF">ACHAW5_003732</name>
</gene>